<feature type="compositionally biased region" description="Basic and acidic residues" evidence="6">
    <location>
        <begin position="2748"/>
        <end position="2765"/>
    </location>
</feature>
<dbReference type="SMART" id="SM00510">
    <property type="entry name" value="TFS2M"/>
    <property type="match status" value="1"/>
</dbReference>
<feature type="region of interest" description="Disordered" evidence="6">
    <location>
        <begin position="2126"/>
        <end position="2149"/>
    </location>
</feature>
<feature type="compositionally biased region" description="Polar residues" evidence="6">
    <location>
        <begin position="1181"/>
        <end position="1234"/>
    </location>
</feature>
<feature type="compositionally biased region" description="Basic and acidic residues" evidence="6">
    <location>
        <begin position="2725"/>
        <end position="2736"/>
    </location>
</feature>
<sequence length="3208" mass="354498">GRGRGKGRGRGRGRAEVLQATLADDVSGDEVMLVASEELQHLQGEEKENPPEAEVSPSHFDISLIADQQSASDCIILDTDFSHSTALMSDQFDDAPEQTMNKNKKEAESLEDHPSVSETKEYESTTLCYICHQTCNERFMICCDSCHEWFHGVCVGISETHDQKTERKEFMCSACTAHQQSHIQFESHIQPDLLFPECLLPSPPEMDLVLQEEQQLLKETVVVEEEEERQPLVIKPEAKPPVEIKTDSCLRLCTGPGCLKQALQDSVYCGTDCILQHAAVTMKTLSTPNVPKSKGRPQRKAAGARNMAKGQRVGRTSKRLAEKASEGADEEDMKEEEDGEQEVAASPVACDPSFTDVQSASMLLSNSNTESDETVEKMETESKALPPPKPSPEDTSADCAVLSQPITEEASLQSLPEDEVKEPVSTGVSKEQCVESDTSAPPALETSNPLADQSPTTSALRLHESGALMVTKTAYVIPKKQPVSQPPSSNASASATGQKLSSAPTLLNETRNLLVPPAPSAPASRPSQPNNQIRQSIQRSLSTILFKRVCDCEYLQMSESEVAKLVANIEKEMFDIFRNTDSKYMNKYRTIMFNLKDARNKGLLYRVVNGDIGPFRLVRMSQKDMQATKAPEPTPTDATKVKDEAAKMTNVQKPEAVKLDLPKLNPARPERKPETMKRGLPAPPSKLRANQQSKDSTRADVLSCMLKDTTSEHKAHLFDLKCKICTGQMQPADMDEPVKKKPMLSVSQDKTEPSWKKLAVDDSPLRAPLESPSMDSPASSTMESSPNFNIDSPKLTIVESPGSPIMDSPASPILESPASPVRVSPASPTPQASSASAPKKSYTPVGIPTISTVTITRRDPRTAATRIAASSGVNSSYSNTNYNQAAPYALVKDTQPLQSAPPSLTQPPKVLPKSILMKPSSTADPRLYGASSRATISHSAAEGDTSPFLAKQEILWKGFLNMLTVAKFMTKAYLVSGSAENLKSDLPDTIQIRGRILPETVWDYVEKLKTSVTKELCVIRFHPATEEEEVAYVSLFSYFSSRGRFGVVANISQSIKDVYLVPLSSKGSIPSILQPLEGPGLEKNRPNLLLGLAIVQKTKRPGGLHPETEEKRPKVNMPKDPTWIPKPPVLYGSDKLEIFQPYDPETPASSSPPGSPSCPGSTSDSSSSSSVTMPSSLMSNKAASSALSTVTTESTCSSKQGKNSTPASNKTPLQTILKTLFGSQTSDSTLSTDKSAPKAPANTKKTPGFSQISGSMVDPIVQQYGQKSKVKEFEVKEEGEEKENDFDRPYDPEEEYDPAMTYKMFPPQATEQIKAGGSAASAIFEDDVAYDPEDETIFEEFRSDAASTKPVVSTEVIDSSSCLTPVSNSTPAQSPNPVSAIQKLPTGTIVVSAATLSEQQRMLEELNKQIEEQKRQLKEQEEVLRQQREAVGMFMARFSVSDTLMPPPTKASTSSSMQCDKMQIESKSSNKTDKSNTPTETDNNSNVDSKTVKVEDTSARSNVKDSLNTAAEQDETQENVMECDKIFSAGEIEDSDVAYDPEDESLFDEIQDDVFKGVISSTSNSSAKAGDNVFHKSASPNLHHSKKRRSSPKRHSRHERDHQKSLSRRSQRRSRSHSRRRRDRDRHSRSERDRSRHRPRDSPEFSGQYRKDYTTRQHSRGHRRSPSSPRKKHSASLSPKHHAEHFSQQKTKQSSIPCSSSESPLEKNAKSSRLTLSSIKRDPDGDNLVAVVANTDKHSHELIHNVKTEVIKSPVCQKIETENKSDGHCDDSISVFTTQEKKPSLQTLFHDKYENTIPLREIDPPTRDSPESPDPDPQFVKPPIFEENDSAVTEEIRGPNKDNAASLQSVKNVNKVVQLACLAKETPESEVDTVAKLSASEAKIQSSSNSRPDMKKNENKEMHLKHGGPSFRLLGPESGFPDKLIDCLGTHVMQQETCAPGASAIKKEPGIYCQNFNKTDSLTAETGSVLDTKDMSLQDIHQNIRYPYTDRPHNTGLADSNSTIAESFTQNERGNPLMSGQLSDKHVSDHGRLVSKDSVPVMHHNTDIRGHMNEAAQNVSRLQDLIFKIKDFRSQSENLDSRSGLMTLGTQPFKKNVFEPQGGPADLSVTGSGIKCEIMTNITKSDWKDAGPHQNDQNKRLAIPERNLDQDVSRSIADDAWKGSGWRQMDPVRTGPYAQDDRRLNMKREGPDREDVGSFQYKAPERGIGPNTQILKHDHRGSVGPDFLGSRLEKRGPEMQFPRCDRRPIMAPNFLGHSHDRSTLSINTGEPGMKLPSGPDFMGNDGGGLALDATGPGSRPKRNDSFLESGFDRRESAGPDFMEPWPERGGQNMVCPKPDRSPNMEGLRNFCKVPGSPDFRRAGPESAGLFLEGHVHNLKKTDTSNRGIRPEMEGTSVEGPETERRRLGDPNLREISPDIRRFRTVPEDVEFKRSRLQKGSISIEDSGHQNRGGPFFRAPGPESRCSSMENLGSENKTPGGPDFCEPGLYKRRHVIDDTRFNRKSGGPDIRPVNETGGLIMDNQEFGKREPRADIWGPGSERRGPIDHSQGRPYSKREGTDGRKPHSDDSVRNWKGSDSRAPGSNMAGPALNQRGIGGQRIGRPGLSTEVFNTLSPRHDGRCQEDSNISESWPEEFPLNKNERADRNILRGSPFRCPESEKGPSDMESLDRVSHFRPNRAIMRGQRPMRKEPGVFGGPFHVNRGRGLERPTINRQNTDGRGFTEFVPDRPSSDRVDSESICSESGQGIRQHETSTEGHSYKRKIDWETPEPISESPYLDMAGPDERCRVFRPSGPIRGRIRGHGQNFRGSAPGRGRENFERQWSDRRGSTMETSGDERGFPEDNWDSSNNMSSGPVEDGSDEQDQGDSEQYRTNEWRDTPNRQFPKPIHGSGDEWSGPSRRGPQPTQESSDDGISGPSRGGPGRLAGKGSRPFFRGRGGTGYRGHFCDRGRGGGRGSGLHSSLYLEEGGMQQDFKSNVKGPGVYRRGRSLMNPCPNRRSFEQGDQDSQYPESGCEYSENEGPGTDGRYSEYVESESPRYDEDIKDADFRRGREGLKMTRQGPADMRRWDTKTEFAELDREQTDAGDWEQEKGGYGTNSERRGPCQVAQNHESFERPLAPFKRPRGPAPNRGEKSFTVFDGPHQSVPPHKNRGALLPTPHGLKRVIGKQEPFSLKTKAFGHPVNREPIRGRAVDFQFRGRARGPRRGIPS</sequence>
<keyword evidence="1" id="KW-0479">Metal-binding</keyword>
<feature type="region of interest" description="Disordered" evidence="6">
    <location>
        <begin position="1272"/>
        <end position="1295"/>
    </location>
</feature>
<feature type="region of interest" description="Disordered" evidence="6">
    <location>
        <begin position="2162"/>
        <end position="2222"/>
    </location>
</feature>
<feature type="region of interest" description="Disordered" evidence="6">
    <location>
        <begin position="2687"/>
        <end position="3157"/>
    </location>
</feature>
<evidence type="ECO:0000256" key="4">
    <source>
        <dbReference type="PROSITE-ProRule" id="PRU00146"/>
    </source>
</evidence>
<feature type="region of interest" description="Disordered" evidence="6">
    <location>
        <begin position="2461"/>
        <end position="2484"/>
    </location>
</feature>
<feature type="region of interest" description="Disordered" evidence="6">
    <location>
        <begin position="1561"/>
        <end position="1726"/>
    </location>
</feature>
<feature type="compositionally biased region" description="Basic and acidic residues" evidence="6">
    <location>
        <begin position="2301"/>
        <end position="2317"/>
    </location>
</feature>
<proteinExistence type="predicted"/>
<feature type="compositionally biased region" description="Basic residues" evidence="6">
    <location>
        <begin position="3197"/>
        <end position="3208"/>
    </location>
</feature>
<feature type="compositionally biased region" description="Polar residues" evidence="6">
    <location>
        <begin position="1478"/>
        <end position="1489"/>
    </location>
</feature>
<evidence type="ECO:0000259" key="8">
    <source>
        <dbReference type="PROSITE" id="PS51321"/>
    </source>
</evidence>
<feature type="region of interest" description="Disordered" evidence="6">
    <location>
        <begin position="1099"/>
        <end position="1126"/>
    </location>
</feature>
<evidence type="ECO:0000256" key="2">
    <source>
        <dbReference type="ARBA" id="ARBA00022771"/>
    </source>
</evidence>
<feature type="compositionally biased region" description="Basic and acidic residues" evidence="6">
    <location>
        <begin position="3026"/>
        <end position="3055"/>
    </location>
</feature>
<feature type="compositionally biased region" description="Polar residues" evidence="6">
    <location>
        <begin position="496"/>
        <end position="511"/>
    </location>
</feature>
<feature type="compositionally biased region" description="Basic and acidic residues" evidence="6">
    <location>
        <begin position="3063"/>
        <end position="3081"/>
    </location>
</feature>
<organism evidence="9">
    <name type="scientific">Nothobranchius korthausae</name>
    <dbReference type="NCBI Taxonomy" id="1143690"/>
    <lineage>
        <taxon>Eukaryota</taxon>
        <taxon>Metazoa</taxon>
        <taxon>Chordata</taxon>
        <taxon>Craniata</taxon>
        <taxon>Vertebrata</taxon>
        <taxon>Euteleostomi</taxon>
        <taxon>Actinopterygii</taxon>
        <taxon>Neopterygii</taxon>
        <taxon>Teleostei</taxon>
        <taxon>Neoteleostei</taxon>
        <taxon>Acanthomorphata</taxon>
        <taxon>Ovalentaria</taxon>
        <taxon>Atherinomorphae</taxon>
        <taxon>Cyprinodontiformes</taxon>
        <taxon>Nothobranchiidae</taxon>
        <taxon>Nothobranchius</taxon>
    </lineage>
</organism>
<feature type="compositionally biased region" description="Basic and acidic residues" evidence="6">
    <location>
        <begin position="668"/>
        <end position="677"/>
    </location>
</feature>
<feature type="compositionally biased region" description="Basic and acidic residues" evidence="6">
    <location>
        <begin position="2868"/>
        <end position="2879"/>
    </location>
</feature>
<dbReference type="PROSITE" id="PS01359">
    <property type="entry name" value="ZF_PHD_1"/>
    <property type="match status" value="1"/>
</dbReference>
<feature type="non-terminal residue" evidence="9">
    <location>
        <position position="1"/>
    </location>
</feature>
<feature type="compositionally biased region" description="Low complexity" evidence="6">
    <location>
        <begin position="1694"/>
        <end position="1703"/>
    </location>
</feature>
<dbReference type="InterPro" id="IPR001965">
    <property type="entry name" value="Znf_PHD"/>
</dbReference>
<dbReference type="InterPro" id="IPR036575">
    <property type="entry name" value="TFIIS_cen_dom_sf"/>
</dbReference>
<feature type="compositionally biased region" description="Polar residues" evidence="6">
    <location>
        <begin position="1361"/>
        <end position="1379"/>
    </location>
</feature>
<feature type="domain" description="TFIIS central" evidence="8">
    <location>
        <begin position="533"/>
        <end position="653"/>
    </location>
</feature>
<dbReference type="PROSITE" id="PS50016">
    <property type="entry name" value="ZF_PHD_2"/>
    <property type="match status" value="1"/>
</dbReference>
<feature type="compositionally biased region" description="Low complexity" evidence="6">
    <location>
        <begin position="816"/>
        <end position="841"/>
    </location>
</feature>
<feature type="compositionally biased region" description="Polar residues" evidence="6">
    <location>
        <begin position="1243"/>
        <end position="1254"/>
    </location>
</feature>
<feature type="compositionally biased region" description="Basic and acidic residues" evidence="6">
    <location>
        <begin position="2539"/>
        <end position="2577"/>
    </location>
</feature>
<feature type="compositionally biased region" description="Basic and acidic residues" evidence="6">
    <location>
        <begin position="1625"/>
        <end position="1634"/>
    </location>
</feature>
<accession>A0A1A8F7S9</accession>
<feature type="region of interest" description="Disordered" evidence="6">
    <location>
        <begin position="732"/>
        <end position="843"/>
    </location>
</feature>
<feature type="compositionally biased region" description="Basic and acidic residues" evidence="6">
    <location>
        <begin position="749"/>
        <end position="764"/>
    </location>
</feature>
<feature type="region of interest" description="Disordered" evidence="6">
    <location>
        <begin position="2649"/>
        <end position="2669"/>
    </location>
</feature>
<protein>
    <submittedName>
        <fullName evidence="9">Death inducer-obliterator 1</fullName>
    </submittedName>
</protein>
<dbReference type="Pfam" id="PF00628">
    <property type="entry name" value="PHD"/>
    <property type="match status" value="1"/>
</dbReference>
<feature type="region of interest" description="Disordered" evidence="6">
    <location>
        <begin position="1361"/>
        <end position="1380"/>
    </location>
</feature>
<dbReference type="PANTHER" id="PTHR11477:SF13">
    <property type="entry name" value="DEATH-INDUCER OBLITERATOR 1"/>
    <property type="match status" value="1"/>
</dbReference>
<dbReference type="SUPFAM" id="SSF57903">
    <property type="entry name" value="FYVE/PHD zinc finger"/>
    <property type="match status" value="1"/>
</dbReference>
<dbReference type="Gene3D" id="1.10.472.30">
    <property type="entry name" value="Transcription elongation factor S-II, central domain"/>
    <property type="match status" value="1"/>
</dbReference>
<feature type="compositionally biased region" description="Acidic residues" evidence="6">
    <location>
        <begin position="2857"/>
        <end position="2866"/>
    </location>
</feature>
<evidence type="ECO:0000256" key="6">
    <source>
        <dbReference type="SAM" id="MobiDB-lite"/>
    </source>
</evidence>
<dbReference type="GO" id="GO:0005634">
    <property type="term" value="C:nucleus"/>
    <property type="evidence" value="ECO:0007669"/>
    <property type="project" value="TreeGrafter"/>
</dbReference>
<feature type="region of interest" description="Disordered" evidence="6">
    <location>
        <begin position="1140"/>
        <end position="1255"/>
    </location>
</feature>
<feature type="region of interest" description="Disordered" evidence="6">
    <location>
        <begin position="2498"/>
        <end position="2632"/>
    </location>
</feature>
<feature type="compositionally biased region" description="Polar residues" evidence="6">
    <location>
        <begin position="435"/>
        <end position="458"/>
    </location>
</feature>
<dbReference type="Gene3D" id="3.30.40.10">
    <property type="entry name" value="Zinc/RING finger domain, C3HC4 (zinc finger)"/>
    <property type="match status" value="1"/>
</dbReference>
<dbReference type="PANTHER" id="PTHR11477">
    <property type="entry name" value="TRANSCRIPTION FACTOR S-II ZINC FINGER DOMAIN-CONTAINING PROTEIN"/>
    <property type="match status" value="1"/>
</dbReference>
<feature type="compositionally biased region" description="Polar residues" evidence="6">
    <location>
        <begin position="1499"/>
        <end position="1511"/>
    </location>
</feature>
<feature type="compositionally biased region" description="Basic and acidic residues" evidence="6">
    <location>
        <begin position="1462"/>
        <end position="1474"/>
    </location>
</feature>
<dbReference type="InterPro" id="IPR012921">
    <property type="entry name" value="SPOC_C"/>
</dbReference>
<evidence type="ECO:0000313" key="9">
    <source>
        <dbReference type="EMBL" id="SBQ55405.1"/>
    </source>
</evidence>
<keyword evidence="3" id="KW-0862">Zinc</keyword>
<feature type="coiled-coil region" evidence="5">
    <location>
        <begin position="1393"/>
        <end position="1430"/>
    </location>
</feature>
<dbReference type="Pfam" id="PF07500">
    <property type="entry name" value="TFIIS_M"/>
    <property type="match status" value="1"/>
</dbReference>
<feature type="compositionally biased region" description="Basic and acidic residues" evidence="6">
    <location>
        <begin position="2656"/>
        <end position="2669"/>
    </location>
</feature>
<dbReference type="Pfam" id="PF07744">
    <property type="entry name" value="SPOC"/>
    <property type="match status" value="1"/>
</dbReference>
<dbReference type="PROSITE" id="PS51321">
    <property type="entry name" value="TFIIS_CENTRAL"/>
    <property type="match status" value="1"/>
</dbReference>
<feature type="compositionally biased region" description="Basic and acidic residues" evidence="6">
    <location>
        <begin position="1799"/>
        <end position="1810"/>
    </location>
</feature>
<feature type="compositionally biased region" description="Polar residues" evidence="6">
    <location>
        <begin position="773"/>
        <end position="790"/>
    </location>
</feature>
<evidence type="ECO:0000259" key="7">
    <source>
        <dbReference type="PROSITE" id="PS50016"/>
    </source>
</evidence>
<feature type="region of interest" description="Disordered" evidence="6">
    <location>
        <begin position="1799"/>
        <end position="1823"/>
    </location>
</feature>
<reference evidence="9" key="1">
    <citation type="submission" date="2016-05" db="EMBL/GenBank/DDBJ databases">
        <authorList>
            <person name="Lavstsen T."/>
            <person name="Jespersen J.S."/>
        </authorList>
    </citation>
    <scope>NUCLEOTIDE SEQUENCE</scope>
    <source>
        <tissue evidence="9">Brain</tissue>
    </source>
</reference>
<feature type="region of interest" description="Disordered" evidence="6">
    <location>
        <begin position="2380"/>
        <end position="2408"/>
    </location>
</feature>
<gene>
    <name evidence="9" type="primary">DIDO1</name>
</gene>
<dbReference type="InterPro" id="IPR019786">
    <property type="entry name" value="Zinc_finger_PHD-type_CS"/>
</dbReference>
<evidence type="ECO:0000256" key="3">
    <source>
        <dbReference type="ARBA" id="ARBA00022833"/>
    </source>
</evidence>
<dbReference type="InterPro" id="IPR011011">
    <property type="entry name" value="Znf_FYVE_PHD"/>
</dbReference>
<keyword evidence="2 4" id="KW-0863">Zinc-finger</keyword>
<feature type="compositionally biased region" description="Basic residues" evidence="6">
    <location>
        <begin position="1657"/>
        <end position="1683"/>
    </location>
</feature>
<feature type="region of interest" description="Disordered" evidence="6">
    <location>
        <begin position="654"/>
        <end position="698"/>
    </location>
</feature>
<dbReference type="GO" id="GO:0006351">
    <property type="term" value="P:DNA-templated transcription"/>
    <property type="evidence" value="ECO:0007669"/>
    <property type="project" value="InterPro"/>
</dbReference>
<feature type="domain" description="PHD-type" evidence="7">
    <location>
        <begin position="125"/>
        <end position="178"/>
    </location>
</feature>
<dbReference type="GO" id="GO:0008270">
    <property type="term" value="F:zinc ion binding"/>
    <property type="evidence" value="ECO:0007669"/>
    <property type="project" value="UniProtKB-KW"/>
</dbReference>
<dbReference type="SUPFAM" id="SSF46942">
    <property type="entry name" value="Elongation factor TFIIS domain 2"/>
    <property type="match status" value="1"/>
</dbReference>
<feature type="compositionally biased region" description="Basic residues" evidence="6">
    <location>
        <begin position="1605"/>
        <end position="1624"/>
    </location>
</feature>
<feature type="region of interest" description="Disordered" evidence="6">
    <location>
        <begin position="479"/>
        <end position="533"/>
    </location>
</feature>
<dbReference type="InterPro" id="IPR013083">
    <property type="entry name" value="Znf_RING/FYVE/PHD"/>
</dbReference>
<feature type="compositionally biased region" description="Acidic residues" evidence="6">
    <location>
        <begin position="327"/>
        <end position="341"/>
    </location>
</feature>
<feature type="compositionally biased region" description="Basic and acidic residues" evidence="6">
    <location>
        <begin position="2380"/>
        <end position="2392"/>
    </location>
</feature>
<feature type="compositionally biased region" description="Basic and acidic residues" evidence="6">
    <location>
        <begin position="2813"/>
        <end position="2840"/>
    </location>
</feature>
<feature type="compositionally biased region" description="Low complexity" evidence="6">
    <location>
        <begin position="1147"/>
        <end position="1179"/>
    </location>
</feature>
<feature type="region of interest" description="Disordered" evidence="6">
    <location>
        <begin position="365"/>
        <end position="458"/>
    </location>
</feature>
<evidence type="ECO:0000256" key="5">
    <source>
        <dbReference type="SAM" id="Coils"/>
    </source>
</evidence>
<feature type="region of interest" description="Disordered" evidence="6">
    <location>
        <begin position="3188"/>
        <end position="3208"/>
    </location>
</feature>
<feature type="region of interest" description="Disordered" evidence="6">
    <location>
        <begin position="286"/>
        <end position="352"/>
    </location>
</feature>
<feature type="compositionally biased region" description="Basic and acidic residues" evidence="6">
    <location>
        <begin position="2179"/>
        <end position="2196"/>
    </location>
</feature>
<name>A0A1A8F7S9_9TELE</name>
<feature type="compositionally biased region" description="Basic residues" evidence="6">
    <location>
        <begin position="1583"/>
        <end position="1597"/>
    </location>
</feature>
<reference evidence="9" key="2">
    <citation type="submission" date="2016-06" db="EMBL/GenBank/DDBJ databases">
        <title>The genome of a short-lived fish provides insights into sex chromosome evolution and the genetic control of aging.</title>
        <authorList>
            <person name="Reichwald K."/>
            <person name="Felder M."/>
            <person name="Petzold A."/>
            <person name="Koch P."/>
            <person name="Groth M."/>
            <person name="Platzer M."/>
        </authorList>
    </citation>
    <scope>NUCLEOTIDE SEQUENCE</scope>
    <source>
        <tissue evidence="9">Brain</tissue>
    </source>
</reference>
<feature type="compositionally biased region" description="Low complexity" evidence="6">
    <location>
        <begin position="479"/>
        <end position="495"/>
    </location>
</feature>
<feature type="compositionally biased region" description="Polar residues" evidence="6">
    <location>
        <begin position="404"/>
        <end position="414"/>
    </location>
</feature>
<dbReference type="CDD" id="cd15552">
    <property type="entry name" value="PHD_PHF3_like"/>
    <property type="match status" value="1"/>
</dbReference>
<keyword evidence="5" id="KW-0175">Coiled coil</keyword>
<dbReference type="InterPro" id="IPR019787">
    <property type="entry name" value="Znf_PHD-finger"/>
</dbReference>
<dbReference type="EMBL" id="HAEB01008878">
    <property type="protein sequence ID" value="SBQ55405.1"/>
    <property type="molecule type" value="Transcribed_RNA"/>
</dbReference>
<feature type="region of interest" description="Disordered" evidence="6">
    <location>
        <begin position="1439"/>
        <end position="1520"/>
    </location>
</feature>
<dbReference type="SMART" id="SM00249">
    <property type="entry name" value="PHD"/>
    <property type="match status" value="1"/>
</dbReference>
<feature type="region of interest" description="Disordered" evidence="6">
    <location>
        <begin position="2293"/>
        <end position="2331"/>
    </location>
</feature>
<evidence type="ECO:0000256" key="1">
    <source>
        <dbReference type="ARBA" id="ARBA00022723"/>
    </source>
</evidence>
<dbReference type="InterPro" id="IPR003618">
    <property type="entry name" value="TFIIS_cen_dom"/>
</dbReference>
<feature type="compositionally biased region" description="Polar residues" evidence="6">
    <location>
        <begin position="2464"/>
        <end position="2476"/>
    </location>
</feature>